<dbReference type="PANTHER" id="PTHR37299">
    <property type="entry name" value="TRANSCRIPTIONAL REGULATOR-RELATED"/>
    <property type="match status" value="1"/>
</dbReference>
<dbReference type="Proteomes" id="UP000284841">
    <property type="component" value="Unassembled WGS sequence"/>
</dbReference>
<keyword evidence="3" id="KW-1185">Reference proteome</keyword>
<protein>
    <submittedName>
        <fullName evidence="2">LytTR family transcriptional regulator</fullName>
    </submittedName>
</protein>
<dbReference type="STRING" id="1776384.GCA_900086585_02925"/>
<dbReference type="GeneID" id="83005242"/>
<dbReference type="EMBL" id="QRMS01000001">
    <property type="protein sequence ID" value="RHJ89571.1"/>
    <property type="molecule type" value="Genomic_DNA"/>
</dbReference>
<sequence length="145" mass="17252">MKISVQEVDSCEEEEIIIKCHEMNDDIMELVRRLKMEQHRLTAYRDDKVYRLSLHDVYYFETVDSKAFLYCEDKVYESKLKLYEFEDLTRASKFFRASKSTIINTTKISHVKPSMSGRFEVYLKNGECVLVSRQYVPELKKQIGL</sequence>
<dbReference type="RefSeq" id="WP_067540047.1">
    <property type="nucleotide sequence ID" value="NZ_AP025567.1"/>
</dbReference>
<evidence type="ECO:0000313" key="3">
    <source>
        <dbReference type="Proteomes" id="UP000284841"/>
    </source>
</evidence>
<dbReference type="OrthoDB" id="9808614at2"/>
<proteinExistence type="predicted"/>
<dbReference type="PROSITE" id="PS50930">
    <property type="entry name" value="HTH_LYTTR"/>
    <property type="match status" value="1"/>
</dbReference>
<reference evidence="2 3" key="1">
    <citation type="submission" date="2018-08" db="EMBL/GenBank/DDBJ databases">
        <title>A genome reference for cultivated species of the human gut microbiota.</title>
        <authorList>
            <person name="Zou Y."/>
            <person name="Xue W."/>
            <person name="Luo G."/>
        </authorList>
    </citation>
    <scope>NUCLEOTIDE SEQUENCE [LARGE SCALE GENOMIC DNA]</scope>
    <source>
        <strain evidence="2 3">AM07-24</strain>
    </source>
</reference>
<dbReference type="Gene3D" id="2.40.50.1020">
    <property type="entry name" value="LytTr DNA-binding domain"/>
    <property type="match status" value="1"/>
</dbReference>
<dbReference type="GO" id="GO:0003677">
    <property type="term" value="F:DNA binding"/>
    <property type="evidence" value="ECO:0007669"/>
    <property type="project" value="InterPro"/>
</dbReference>
<name>A0A415E740_9FIRM</name>
<feature type="domain" description="HTH LytTR-type" evidence="1">
    <location>
        <begin position="41"/>
        <end position="145"/>
    </location>
</feature>
<comment type="caution">
    <text evidence="2">The sequence shown here is derived from an EMBL/GenBank/DDBJ whole genome shotgun (WGS) entry which is preliminary data.</text>
</comment>
<dbReference type="Pfam" id="PF04397">
    <property type="entry name" value="LytTR"/>
    <property type="match status" value="1"/>
</dbReference>
<gene>
    <name evidence="2" type="ORF">DW099_03085</name>
</gene>
<accession>A0A415E740</accession>
<dbReference type="GO" id="GO:0000156">
    <property type="term" value="F:phosphorelay response regulator activity"/>
    <property type="evidence" value="ECO:0007669"/>
    <property type="project" value="InterPro"/>
</dbReference>
<organism evidence="2 3">
    <name type="scientific">Emergencia timonensis</name>
    <dbReference type="NCBI Taxonomy" id="1776384"/>
    <lineage>
        <taxon>Bacteria</taxon>
        <taxon>Bacillati</taxon>
        <taxon>Bacillota</taxon>
        <taxon>Clostridia</taxon>
        <taxon>Peptostreptococcales</taxon>
        <taxon>Anaerovoracaceae</taxon>
        <taxon>Emergencia</taxon>
    </lineage>
</organism>
<dbReference type="InterPro" id="IPR007492">
    <property type="entry name" value="LytTR_DNA-bd_dom"/>
</dbReference>
<evidence type="ECO:0000313" key="2">
    <source>
        <dbReference type="EMBL" id="RHJ89571.1"/>
    </source>
</evidence>
<dbReference type="AlphaFoldDB" id="A0A415E740"/>
<evidence type="ECO:0000259" key="1">
    <source>
        <dbReference type="PROSITE" id="PS50930"/>
    </source>
</evidence>
<dbReference type="PANTHER" id="PTHR37299:SF4">
    <property type="entry name" value="TRANSCRIPTIONAL REGULATOR"/>
    <property type="match status" value="1"/>
</dbReference>
<dbReference type="InterPro" id="IPR046947">
    <property type="entry name" value="LytR-like"/>
</dbReference>
<dbReference type="SMART" id="SM00850">
    <property type="entry name" value="LytTR"/>
    <property type="match status" value="1"/>
</dbReference>